<name>A0A4C1VUM6_EUMVA</name>
<sequence length="178" mass="19732">MGRNTMNRRITTLGRSSLFFRLHNQNPHEAQLARCRLPLAPLVVSTAGFSHITNKCTRGHTLLEPKVAQCMPPRSISYDSLKIPQIILCSLRSEQGRINHTAFLGFSPGPRGFKGPTANSSNPTASNTLLQYFYFRMRDLDLKPPALVQCGSGSTTLGCRCDDDDRGRQLNVLSEARS</sequence>
<proteinExistence type="predicted"/>
<accession>A0A4C1VUM6</accession>
<comment type="caution">
    <text evidence="1">The sequence shown here is derived from an EMBL/GenBank/DDBJ whole genome shotgun (WGS) entry which is preliminary data.</text>
</comment>
<dbReference type="Proteomes" id="UP000299102">
    <property type="component" value="Unassembled WGS sequence"/>
</dbReference>
<dbReference type="EMBL" id="BGZK01000426">
    <property type="protein sequence ID" value="GBP42896.1"/>
    <property type="molecule type" value="Genomic_DNA"/>
</dbReference>
<reference evidence="1 2" key="1">
    <citation type="journal article" date="2019" name="Commun. Biol.">
        <title>The bagworm genome reveals a unique fibroin gene that provides high tensile strength.</title>
        <authorList>
            <person name="Kono N."/>
            <person name="Nakamura H."/>
            <person name="Ohtoshi R."/>
            <person name="Tomita M."/>
            <person name="Numata K."/>
            <person name="Arakawa K."/>
        </authorList>
    </citation>
    <scope>NUCLEOTIDE SEQUENCE [LARGE SCALE GENOMIC DNA]</scope>
</reference>
<gene>
    <name evidence="1" type="ORF">EVAR_87275_1</name>
</gene>
<keyword evidence="2" id="KW-1185">Reference proteome</keyword>
<organism evidence="1 2">
    <name type="scientific">Eumeta variegata</name>
    <name type="common">Bagworm moth</name>
    <name type="synonym">Eumeta japonica</name>
    <dbReference type="NCBI Taxonomy" id="151549"/>
    <lineage>
        <taxon>Eukaryota</taxon>
        <taxon>Metazoa</taxon>
        <taxon>Ecdysozoa</taxon>
        <taxon>Arthropoda</taxon>
        <taxon>Hexapoda</taxon>
        <taxon>Insecta</taxon>
        <taxon>Pterygota</taxon>
        <taxon>Neoptera</taxon>
        <taxon>Endopterygota</taxon>
        <taxon>Lepidoptera</taxon>
        <taxon>Glossata</taxon>
        <taxon>Ditrysia</taxon>
        <taxon>Tineoidea</taxon>
        <taxon>Psychidae</taxon>
        <taxon>Oiketicinae</taxon>
        <taxon>Eumeta</taxon>
    </lineage>
</organism>
<protein>
    <submittedName>
        <fullName evidence="1">Uncharacterized protein</fullName>
    </submittedName>
</protein>
<evidence type="ECO:0000313" key="2">
    <source>
        <dbReference type="Proteomes" id="UP000299102"/>
    </source>
</evidence>
<dbReference type="AlphaFoldDB" id="A0A4C1VUM6"/>
<evidence type="ECO:0000313" key="1">
    <source>
        <dbReference type="EMBL" id="GBP42896.1"/>
    </source>
</evidence>